<dbReference type="RefSeq" id="WP_225424376.1">
    <property type="nucleotide sequence ID" value="NZ_BJEA01000006.1"/>
</dbReference>
<dbReference type="EMBL" id="JBHLZY010000005">
    <property type="protein sequence ID" value="MFB9768687.1"/>
    <property type="molecule type" value="Genomic_DNA"/>
</dbReference>
<sequence length="111" mass="11717">MKPRVLTTLMVCSTILTTTVTPAVAAVTTQPGAPTTTQPVQPAPAATDVNPAASAFMDLQLQNGQLVDVKGHTQWQKVGQPTTVQDQEQDGAVLGLDGRSAFYTTFFRCAV</sequence>
<reference evidence="2 3" key="1">
    <citation type="submission" date="2024-09" db="EMBL/GenBank/DDBJ databases">
        <authorList>
            <person name="Sun Q."/>
            <person name="Mori K."/>
        </authorList>
    </citation>
    <scope>NUCLEOTIDE SEQUENCE [LARGE SCALE GENOMIC DNA]</scope>
    <source>
        <strain evidence="2 3">TBRC 4576</strain>
    </source>
</reference>
<protein>
    <recommendedName>
        <fullName evidence="4">Cell surface protein</fullName>
    </recommendedName>
</protein>
<comment type="caution">
    <text evidence="2">The sequence shown here is derived from an EMBL/GenBank/DDBJ whole genome shotgun (WGS) entry which is preliminary data.</text>
</comment>
<name>A0ABV5WS05_9LACO</name>
<feature type="chain" id="PRO_5047105674" description="Cell surface protein" evidence="1">
    <location>
        <begin position="26"/>
        <end position="111"/>
    </location>
</feature>
<evidence type="ECO:0000313" key="3">
    <source>
        <dbReference type="Proteomes" id="UP001589691"/>
    </source>
</evidence>
<dbReference type="Proteomes" id="UP001589691">
    <property type="component" value="Unassembled WGS sequence"/>
</dbReference>
<evidence type="ECO:0000313" key="2">
    <source>
        <dbReference type="EMBL" id="MFB9768687.1"/>
    </source>
</evidence>
<organism evidence="2 3">
    <name type="scientific">Lactiplantibacillus modestisalitolerans</name>
    <dbReference type="NCBI Taxonomy" id="1457219"/>
    <lineage>
        <taxon>Bacteria</taxon>
        <taxon>Bacillati</taxon>
        <taxon>Bacillota</taxon>
        <taxon>Bacilli</taxon>
        <taxon>Lactobacillales</taxon>
        <taxon>Lactobacillaceae</taxon>
        <taxon>Lactiplantibacillus</taxon>
    </lineage>
</organism>
<proteinExistence type="predicted"/>
<evidence type="ECO:0000256" key="1">
    <source>
        <dbReference type="SAM" id="SignalP"/>
    </source>
</evidence>
<gene>
    <name evidence="2" type="ORF">ACFFLI_02220</name>
</gene>
<keyword evidence="3" id="KW-1185">Reference proteome</keyword>
<keyword evidence="1" id="KW-0732">Signal</keyword>
<feature type="signal peptide" evidence="1">
    <location>
        <begin position="1"/>
        <end position="25"/>
    </location>
</feature>
<evidence type="ECO:0008006" key="4">
    <source>
        <dbReference type="Google" id="ProtNLM"/>
    </source>
</evidence>
<accession>A0ABV5WS05</accession>